<sequence>MAGESPAHVETLVTCAAQLPPIIVHRPSMRVIDGMHRLRAAELLGRRKIAVRFFDGPEEDAFVLAVQSNIAHGLPLSLADRKHAAERVIASHPQWSDRMIASVTGISAKTVAEIRKSAGADSAGGAGRIGKDGRVRSSDVTEGRRLAHEMIIKNPGLSLRQVARAAGISPETVRDVKNRVMRGEDPLPQGRSRELLGQGAAGTLATSAALPVTPASAPGSAPPSSAVIERLRADPALRFNENGRDLLRLLNLHTLRTEDWNKIVDSVPPHRKEAVAHLARDCARKWLELASLIERNVVQA</sequence>
<protein>
    <submittedName>
        <fullName evidence="3">ParB N-terminal domain-containing protein</fullName>
    </submittedName>
</protein>
<name>A0ABX8QRQ6_9ACTN</name>
<reference evidence="3" key="1">
    <citation type="submission" date="2020-07" db="EMBL/GenBank/DDBJ databases">
        <authorList>
            <person name="Tarantini F.S."/>
            <person name="Hong K.W."/>
            <person name="Chan K.G."/>
        </authorList>
    </citation>
    <scope>NUCLEOTIDE SEQUENCE</scope>
    <source>
        <strain evidence="3">32-07</strain>
    </source>
</reference>
<accession>A0ABX8QRQ6</accession>
<dbReference type="SUPFAM" id="SSF110849">
    <property type="entry name" value="ParB/Sulfiredoxin"/>
    <property type="match status" value="1"/>
</dbReference>
<dbReference type="Proteomes" id="UP001049518">
    <property type="component" value="Chromosome"/>
</dbReference>
<gene>
    <name evidence="3" type="ORF">AGRA3207_002326</name>
</gene>
<dbReference type="Gene3D" id="3.90.1530.10">
    <property type="entry name" value="Conserved hypothetical protein from pyrococcus furiosus pfu- 392566-001, ParB domain"/>
    <property type="match status" value="1"/>
</dbReference>
<evidence type="ECO:0000256" key="1">
    <source>
        <dbReference type="SAM" id="MobiDB-lite"/>
    </source>
</evidence>
<dbReference type="InterPro" id="IPR036086">
    <property type="entry name" value="ParB/Sulfiredoxin_sf"/>
</dbReference>
<dbReference type="InterPro" id="IPR003115">
    <property type="entry name" value="ParB_N"/>
</dbReference>
<feature type="compositionally biased region" description="Basic and acidic residues" evidence="1">
    <location>
        <begin position="129"/>
        <end position="141"/>
    </location>
</feature>
<evidence type="ECO:0000259" key="2">
    <source>
        <dbReference type="SMART" id="SM00470"/>
    </source>
</evidence>
<evidence type="ECO:0000313" key="4">
    <source>
        <dbReference type="Proteomes" id="UP001049518"/>
    </source>
</evidence>
<keyword evidence="4" id="KW-1185">Reference proteome</keyword>
<organism evidence="3 4">
    <name type="scientific">Actinomadura graeca</name>
    <dbReference type="NCBI Taxonomy" id="2750812"/>
    <lineage>
        <taxon>Bacteria</taxon>
        <taxon>Bacillati</taxon>
        <taxon>Actinomycetota</taxon>
        <taxon>Actinomycetes</taxon>
        <taxon>Streptosporangiales</taxon>
        <taxon>Thermomonosporaceae</taxon>
        <taxon>Actinomadura</taxon>
    </lineage>
</organism>
<dbReference type="SMART" id="SM00470">
    <property type="entry name" value="ParB"/>
    <property type="match status" value="1"/>
</dbReference>
<proteinExistence type="predicted"/>
<feature type="region of interest" description="Disordered" evidence="1">
    <location>
        <begin position="119"/>
        <end position="141"/>
    </location>
</feature>
<dbReference type="EMBL" id="CP059572">
    <property type="protein sequence ID" value="QXJ21470.1"/>
    <property type="molecule type" value="Genomic_DNA"/>
</dbReference>
<feature type="domain" description="ParB-like N-terminal" evidence="2">
    <location>
        <begin position="1"/>
        <end position="70"/>
    </location>
</feature>
<evidence type="ECO:0000313" key="3">
    <source>
        <dbReference type="EMBL" id="QXJ21470.1"/>
    </source>
</evidence>